<proteinExistence type="predicted"/>
<keyword evidence="1" id="KW-1133">Transmembrane helix</keyword>
<keyword evidence="1" id="KW-0472">Membrane</keyword>
<gene>
    <name evidence="2" type="ORF">JYU34_001092</name>
</gene>
<feature type="transmembrane region" description="Helical" evidence="1">
    <location>
        <begin position="45"/>
        <end position="63"/>
    </location>
</feature>
<dbReference type="Proteomes" id="UP000823941">
    <property type="component" value="Chromosome 2"/>
</dbReference>
<feature type="transmembrane region" description="Helical" evidence="1">
    <location>
        <begin position="69"/>
        <end position="93"/>
    </location>
</feature>
<keyword evidence="1" id="KW-0812">Transmembrane</keyword>
<reference evidence="2 3" key="1">
    <citation type="submission" date="2021-06" db="EMBL/GenBank/DDBJ databases">
        <title>A haploid diamondback moth (Plutella xylostella L.) genome assembly resolves 31 chromosomes and identifies a diamide resistance mutation.</title>
        <authorList>
            <person name="Ward C.M."/>
            <person name="Perry K.D."/>
            <person name="Baker G."/>
            <person name="Powis K."/>
            <person name="Heckel D.G."/>
            <person name="Baxter S.W."/>
        </authorList>
    </citation>
    <scope>NUCLEOTIDE SEQUENCE [LARGE SCALE GENOMIC DNA]</scope>
    <source>
        <strain evidence="2 3">LV</strain>
        <tissue evidence="2">Single pupa</tissue>
    </source>
</reference>
<keyword evidence="3" id="KW-1185">Reference proteome</keyword>
<dbReference type="EMBL" id="JAHIBW010000002">
    <property type="protein sequence ID" value="KAG7312721.1"/>
    <property type="molecule type" value="Genomic_DNA"/>
</dbReference>
<organism evidence="2 3">
    <name type="scientific">Plutella xylostella</name>
    <name type="common">Diamondback moth</name>
    <name type="synonym">Plutella maculipennis</name>
    <dbReference type="NCBI Taxonomy" id="51655"/>
    <lineage>
        <taxon>Eukaryota</taxon>
        <taxon>Metazoa</taxon>
        <taxon>Ecdysozoa</taxon>
        <taxon>Arthropoda</taxon>
        <taxon>Hexapoda</taxon>
        <taxon>Insecta</taxon>
        <taxon>Pterygota</taxon>
        <taxon>Neoptera</taxon>
        <taxon>Endopterygota</taxon>
        <taxon>Lepidoptera</taxon>
        <taxon>Glossata</taxon>
        <taxon>Ditrysia</taxon>
        <taxon>Yponomeutoidea</taxon>
        <taxon>Plutellidae</taxon>
        <taxon>Plutella</taxon>
    </lineage>
</organism>
<evidence type="ECO:0000313" key="2">
    <source>
        <dbReference type="EMBL" id="KAG7312721.1"/>
    </source>
</evidence>
<accession>A0ABQ7R633</accession>
<sequence>MGLLLSGFQRERPSDALQRLSFDIQRVHIDIASDKQRRRRAMRSSAAAILIVSLATFCGLNLVGDFEWLFALLYTSPFILFACGIQAAIKFYFAWSLKKNMIKLASLKEEKRSVLEEVKHTESYAVAKAILDQFDTLDDETDDRINLV</sequence>
<name>A0ABQ7R633_PLUXY</name>
<comment type="caution">
    <text evidence="2">The sequence shown here is derived from an EMBL/GenBank/DDBJ whole genome shotgun (WGS) entry which is preliminary data.</text>
</comment>
<protein>
    <submittedName>
        <fullName evidence="2">Uncharacterized protein</fullName>
    </submittedName>
</protein>
<evidence type="ECO:0000313" key="3">
    <source>
        <dbReference type="Proteomes" id="UP000823941"/>
    </source>
</evidence>
<evidence type="ECO:0000256" key="1">
    <source>
        <dbReference type="SAM" id="Phobius"/>
    </source>
</evidence>